<reference evidence="1 2" key="1">
    <citation type="submission" date="2019-11" db="EMBL/GenBank/DDBJ databases">
        <title>The genome sequence of Methylocystis heyeri.</title>
        <authorList>
            <person name="Oshkin I.Y."/>
            <person name="Miroshnikov K."/>
            <person name="Dedysh S.N."/>
        </authorList>
    </citation>
    <scope>NUCLEOTIDE SEQUENCE [LARGE SCALE GENOMIC DNA]</scope>
    <source>
        <strain evidence="1 2">H2</strain>
    </source>
</reference>
<name>A0A6B8KE22_9HYPH</name>
<dbReference type="RefSeq" id="WP_136494966.1">
    <property type="nucleotide sequence ID" value="NZ_CP046052.1"/>
</dbReference>
<dbReference type="EMBL" id="CP046052">
    <property type="protein sequence ID" value="QGM44670.1"/>
    <property type="molecule type" value="Genomic_DNA"/>
</dbReference>
<dbReference type="AlphaFoldDB" id="A0A6B8KE22"/>
<protein>
    <submittedName>
        <fullName evidence="1">Molybdopterin oxidoreductase</fullName>
    </submittedName>
</protein>
<evidence type="ECO:0000313" key="2">
    <source>
        <dbReference type="Proteomes" id="UP000309061"/>
    </source>
</evidence>
<dbReference type="Proteomes" id="UP000309061">
    <property type="component" value="Chromosome"/>
</dbReference>
<dbReference type="OrthoDB" id="7376058at2"/>
<proteinExistence type="predicted"/>
<sequence length="116" mass="12612">MRDSVPQFLQGVFEFVGAGLDKPRLLHEKLSYIVPPDRRTQPIYFRGGNSSGEMIIAILMRDGAPMRYFAIGSKAGTHVPLAVVEDLPPDTRIDIFLAAPGGVAGFIMVDVGLVEI</sequence>
<accession>A0A6B8KE22</accession>
<gene>
    <name evidence="1" type="ORF">H2LOC_002630</name>
</gene>
<evidence type="ECO:0000313" key="1">
    <source>
        <dbReference type="EMBL" id="QGM44670.1"/>
    </source>
</evidence>
<dbReference type="KEGG" id="mhey:H2LOC_002630"/>
<keyword evidence="2" id="KW-1185">Reference proteome</keyword>
<organism evidence="1 2">
    <name type="scientific">Methylocystis heyeri</name>
    <dbReference type="NCBI Taxonomy" id="391905"/>
    <lineage>
        <taxon>Bacteria</taxon>
        <taxon>Pseudomonadati</taxon>
        <taxon>Pseudomonadota</taxon>
        <taxon>Alphaproteobacteria</taxon>
        <taxon>Hyphomicrobiales</taxon>
        <taxon>Methylocystaceae</taxon>
        <taxon>Methylocystis</taxon>
    </lineage>
</organism>